<evidence type="ECO:0000256" key="1">
    <source>
        <dbReference type="ARBA" id="ARBA00004651"/>
    </source>
</evidence>
<dbReference type="RefSeq" id="WP_131910898.1">
    <property type="nucleotide sequence ID" value="NZ_OU594967.1"/>
</dbReference>
<comment type="subcellular location">
    <subcellularLocation>
        <location evidence="1">Cell membrane</location>
        <topology evidence="1">Multi-pass membrane protein</topology>
    </subcellularLocation>
</comment>
<gene>
    <name evidence="7" type="ORF">EV690_0004</name>
</gene>
<keyword evidence="8" id="KW-1185">Reference proteome</keyword>
<feature type="transmembrane region" description="Helical" evidence="6">
    <location>
        <begin position="6"/>
        <end position="30"/>
    </location>
</feature>
<feature type="transmembrane region" description="Helical" evidence="6">
    <location>
        <begin position="42"/>
        <end position="64"/>
    </location>
</feature>
<dbReference type="OrthoDB" id="9804822at2"/>
<dbReference type="AlphaFoldDB" id="A0A4R1KGQ9"/>
<proteinExistence type="predicted"/>
<dbReference type="EMBL" id="SMGD01000001">
    <property type="protein sequence ID" value="TCK63892.1"/>
    <property type="molecule type" value="Genomic_DNA"/>
</dbReference>
<comment type="caution">
    <text evidence="7">The sequence shown here is derived from an EMBL/GenBank/DDBJ whole genome shotgun (WGS) entry which is preliminary data.</text>
</comment>
<keyword evidence="3 6" id="KW-0812">Transmembrane</keyword>
<feature type="transmembrane region" description="Helical" evidence="6">
    <location>
        <begin position="112"/>
        <end position="134"/>
    </location>
</feature>
<name>A0A4R1KGQ9_9GAMM</name>
<dbReference type="InterPro" id="IPR001123">
    <property type="entry name" value="LeuE-type"/>
</dbReference>
<dbReference type="PANTHER" id="PTHR30086:SF20">
    <property type="entry name" value="ARGININE EXPORTER PROTEIN ARGO-RELATED"/>
    <property type="match status" value="1"/>
</dbReference>
<accession>A0A4R1KGQ9</accession>
<evidence type="ECO:0000256" key="4">
    <source>
        <dbReference type="ARBA" id="ARBA00022989"/>
    </source>
</evidence>
<dbReference type="GO" id="GO:0005886">
    <property type="term" value="C:plasma membrane"/>
    <property type="evidence" value="ECO:0007669"/>
    <property type="project" value="UniProtKB-SubCell"/>
</dbReference>
<dbReference type="Pfam" id="PF01810">
    <property type="entry name" value="LysE"/>
    <property type="match status" value="1"/>
</dbReference>
<evidence type="ECO:0000256" key="3">
    <source>
        <dbReference type="ARBA" id="ARBA00022692"/>
    </source>
</evidence>
<keyword evidence="4 6" id="KW-1133">Transmembrane helix</keyword>
<keyword evidence="2" id="KW-1003">Cell membrane</keyword>
<protein>
    <submittedName>
        <fullName evidence="7">Threonine/homoserine/homoserine lactone efflux protein</fullName>
    </submittedName>
</protein>
<dbReference type="Proteomes" id="UP000295565">
    <property type="component" value="Unassembled WGS sequence"/>
</dbReference>
<keyword evidence="5 6" id="KW-0472">Membrane</keyword>
<organism evidence="7 8">
    <name type="scientific">Celerinatantimonas diazotrophica</name>
    <dbReference type="NCBI Taxonomy" id="412034"/>
    <lineage>
        <taxon>Bacteria</taxon>
        <taxon>Pseudomonadati</taxon>
        <taxon>Pseudomonadota</taxon>
        <taxon>Gammaproteobacteria</taxon>
        <taxon>Celerinatantimonadaceae</taxon>
        <taxon>Celerinatantimonas</taxon>
    </lineage>
</organism>
<dbReference type="PANTHER" id="PTHR30086">
    <property type="entry name" value="ARGININE EXPORTER PROTEIN ARGO"/>
    <property type="match status" value="1"/>
</dbReference>
<dbReference type="GO" id="GO:0015171">
    <property type="term" value="F:amino acid transmembrane transporter activity"/>
    <property type="evidence" value="ECO:0007669"/>
    <property type="project" value="TreeGrafter"/>
</dbReference>
<evidence type="ECO:0000313" key="7">
    <source>
        <dbReference type="EMBL" id="TCK63892.1"/>
    </source>
</evidence>
<evidence type="ECO:0000256" key="6">
    <source>
        <dbReference type="SAM" id="Phobius"/>
    </source>
</evidence>
<reference evidence="7 8" key="1">
    <citation type="submission" date="2019-03" db="EMBL/GenBank/DDBJ databases">
        <title>Genomic Encyclopedia of Type Strains, Phase IV (KMG-IV): sequencing the most valuable type-strain genomes for metagenomic binning, comparative biology and taxonomic classification.</title>
        <authorList>
            <person name="Goeker M."/>
        </authorList>
    </citation>
    <scope>NUCLEOTIDE SEQUENCE [LARGE SCALE GENOMIC DNA]</scope>
    <source>
        <strain evidence="7 8">DSM 18577</strain>
    </source>
</reference>
<feature type="transmembrane region" description="Helical" evidence="6">
    <location>
        <begin position="146"/>
        <end position="173"/>
    </location>
</feature>
<evidence type="ECO:0000256" key="5">
    <source>
        <dbReference type="ARBA" id="ARBA00023136"/>
    </source>
</evidence>
<feature type="transmembrane region" description="Helical" evidence="6">
    <location>
        <begin position="185"/>
        <end position="203"/>
    </location>
</feature>
<feature type="transmembrane region" description="Helical" evidence="6">
    <location>
        <begin position="70"/>
        <end position="91"/>
    </location>
</feature>
<evidence type="ECO:0000313" key="8">
    <source>
        <dbReference type="Proteomes" id="UP000295565"/>
    </source>
</evidence>
<sequence>MVIESWFAFVAASAVLLVIPGPTILTVISYSATHGRRASIPLVSAVALGDSTALFASLVGLGTLLAVSAFWFTVVKVVGGLYLLYLGIKLFRAGLSPTDMVVPVSDSSRLKLFANTYLVTALNPKGIVFFVAFLPQFITPSANGVFQMWLFAVTFVVLAIINATLYTVFASFARRLLALPKAQRRFHFAGGSLLLVAGIWALLAKRPAA</sequence>
<dbReference type="PIRSF" id="PIRSF006324">
    <property type="entry name" value="LeuE"/>
    <property type="match status" value="1"/>
</dbReference>
<evidence type="ECO:0000256" key="2">
    <source>
        <dbReference type="ARBA" id="ARBA00022475"/>
    </source>
</evidence>